<keyword evidence="7" id="KW-0539">Nucleus</keyword>
<dbReference type="Gene3D" id="6.10.140.1740">
    <property type="match status" value="1"/>
</dbReference>
<dbReference type="PROSITE" id="PS50016">
    <property type="entry name" value="ZF_PHD_2"/>
    <property type="match status" value="1"/>
</dbReference>
<evidence type="ECO:0000313" key="14">
    <source>
        <dbReference type="Proteomes" id="UP000053593"/>
    </source>
</evidence>
<protein>
    <recommendedName>
        <fullName evidence="12">PHD-type domain-containing protein</fullName>
    </recommendedName>
</protein>
<proteinExistence type="inferred from homology"/>
<feature type="binding site" evidence="9">
    <location>
        <position position="264"/>
    </location>
    <ligand>
        <name>Zn(2+)</name>
        <dbReference type="ChEBI" id="CHEBI:29105"/>
        <label>1</label>
    </ligand>
</feature>
<dbReference type="Gene3D" id="3.30.40.10">
    <property type="entry name" value="Zinc/RING finger domain, C3HC4 (zinc finger)"/>
    <property type="match status" value="1"/>
</dbReference>
<dbReference type="GO" id="GO:0033698">
    <property type="term" value="C:Rpd3L complex"/>
    <property type="evidence" value="ECO:0007669"/>
    <property type="project" value="TreeGrafter"/>
</dbReference>
<feature type="site" description="Histone H3K4me3 binding" evidence="8">
    <location>
        <position position="261"/>
    </location>
</feature>
<dbReference type="SMART" id="SM00249">
    <property type="entry name" value="PHD"/>
    <property type="match status" value="1"/>
</dbReference>
<dbReference type="PROSITE" id="PS01359">
    <property type="entry name" value="ZF_PHD_1"/>
    <property type="match status" value="1"/>
</dbReference>
<keyword evidence="14" id="KW-1185">Reference proteome</keyword>
<evidence type="ECO:0000256" key="2">
    <source>
        <dbReference type="ARBA" id="ARBA00010210"/>
    </source>
</evidence>
<reference evidence="13 14" key="1">
    <citation type="submission" date="2014-04" db="EMBL/GenBank/DDBJ databases">
        <title>Evolutionary Origins and Diversification of the Mycorrhizal Mutualists.</title>
        <authorList>
            <consortium name="DOE Joint Genome Institute"/>
            <consortium name="Mycorrhizal Genomics Consortium"/>
            <person name="Kohler A."/>
            <person name="Kuo A."/>
            <person name="Nagy L.G."/>
            <person name="Floudas D."/>
            <person name="Copeland A."/>
            <person name="Barry K.W."/>
            <person name="Cichocki N."/>
            <person name="Veneault-Fourrey C."/>
            <person name="LaButti K."/>
            <person name="Lindquist E.A."/>
            <person name="Lipzen A."/>
            <person name="Lundell T."/>
            <person name="Morin E."/>
            <person name="Murat C."/>
            <person name="Riley R."/>
            <person name="Ohm R."/>
            <person name="Sun H."/>
            <person name="Tunlid A."/>
            <person name="Henrissat B."/>
            <person name="Grigoriev I.V."/>
            <person name="Hibbett D.S."/>
            <person name="Martin F."/>
        </authorList>
    </citation>
    <scope>NUCLEOTIDE SEQUENCE [LARGE SCALE GENOMIC DNA]</scope>
    <source>
        <strain evidence="13 14">FD-317 M1</strain>
    </source>
</reference>
<evidence type="ECO:0000256" key="10">
    <source>
        <dbReference type="PROSITE-ProRule" id="PRU00146"/>
    </source>
</evidence>
<evidence type="ECO:0000256" key="4">
    <source>
        <dbReference type="ARBA" id="ARBA00022771"/>
    </source>
</evidence>
<keyword evidence="5 9" id="KW-0862">Zinc</keyword>
<accession>A0A0D0CVQ0</accession>
<feature type="site" description="Histone H3K4me3 binding" evidence="8">
    <location>
        <position position="272"/>
    </location>
</feature>
<feature type="binding site" evidence="9">
    <location>
        <position position="304"/>
    </location>
    <ligand>
        <name>Zn(2+)</name>
        <dbReference type="ChEBI" id="CHEBI:29105"/>
        <label>2</label>
    </ligand>
</feature>
<feature type="binding site" evidence="9">
    <location>
        <position position="286"/>
    </location>
    <ligand>
        <name>Zn(2+)</name>
        <dbReference type="ChEBI" id="CHEBI:29105"/>
        <label>1</label>
    </ligand>
</feature>
<keyword evidence="6" id="KW-0156">Chromatin regulator</keyword>
<evidence type="ECO:0000256" key="8">
    <source>
        <dbReference type="PIRSR" id="PIRSR628651-50"/>
    </source>
</evidence>
<feature type="compositionally biased region" description="Low complexity" evidence="11">
    <location>
        <begin position="62"/>
        <end position="76"/>
    </location>
</feature>
<feature type="binding site" evidence="9">
    <location>
        <position position="262"/>
    </location>
    <ligand>
        <name>Zn(2+)</name>
        <dbReference type="ChEBI" id="CHEBI:29105"/>
        <label>1</label>
    </ligand>
</feature>
<gene>
    <name evidence="13" type="ORF">GYMLUDRAFT_40869</name>
</gene>
<dbReference type="InterPro" id="IPR019787">
    <property type="entry name" value="Znf_PHD-finger"/>
</dbReference>
<evidence type="ECO:0000256" key="1">
    <source>
        <dbReference type="ARBA" id="ARBA00004123"/>
    </source>
</evidence>
<dbReference type="GO" id="GO:0006325">
    <property type="term" value="P:chromatin organization"/>
    <property type="evidence" value="ECO:0007669"/>
    <property type="project" value="UniProtKB-KW"/>
</dbReference>
<keyword evidence="3 9" id="KW-0479">Metal-binding</keyword>
<feature type="site" description="Histone H3K4me3 binding" evidence="8">
    <location>
        <position position="276"/>
    </location>
</feature>
<feature type="binding site" evidence="9">
    <location>
        <position position="289"/>
    </location>
    <ligand>
        <name>Zn(2+)</name>
        <dbReference type="ChEBI" id="CHEBI:29105"/>
        <label>1</label>
    </ligand>
</feature>
<dbReference type="InterPro" id="IPR001965">
    <property type="entry name" value="Znf_PHD"/>
</dbReference>
<feature type="domain" description="PHD-type" evidence="12">
    <location>
        <begin position="259"/>
        <end position="310"/>
    </location>
</feature>
<dbReference type="InterPro" id="IPR011011">
    <property type="entry name" value="Znf_FYVE_PHD"/>
</dbReference>
<evidence type="ECO:0000256" key="11">
    <source>
        <dbReference type="SAM" id="MobiDB-lite"/>
    </source>
</evidence>
<dbReference type="EMBL" id="KN834763">
    <property type="protein sequence ID" value="KIK63792.1"/>
    <property type="molecule type" value="Genomic_DNA"/>
</dbReference>
<dbReference type="GO" id="GO:0006355">
    <property type="term" value="P:regulation of DNA-templated transcription"/>
    <property type="evidence" value="ECO:0007669"/>
    <property type="project" value="TreeGrafter"/>
</dbReference>
<dbReference type="PANTHER" id="PTHR10333">
    <property type="entry name" value="INHIBITOR OF GROWTH PROTEIN"/>
    <property type="match status" value="1"/>
</dbReference>
<feature type="site" description="Histone H3K4me3 binding" evidence="8">
    <location>
        <position position="284"/>
    </location>
</feature>
<organism evidence="13 14">
    <name type="scientific">Collybiopsis luxurians FD-317 M1</name>
    <dbReference type="NCBI Taxonomy" id="944289"/>
    <lineage>
        <taxon>Eukaryota</taxon>
        <taxon>Fungi</taxon>
        <taxon>Dikarya</taxon>
        <taxon>Basidiomycota</taxon>
        <taxon>Agaricomycotina</taxon>
        <taxon>Agaricomycetes</taxon>
        <taxon>Agaricomycetidae</taxon>
        <taxon>Agaricales</taxon>
        <taxon>Marasmiineae</taxon>
        <taxon>Omphalotaceae</taxon>
        <taxon>Collybiopsis</taxon>
        <taxon>Collybiopsis luxurians</taxon>
    </lineage>
</organism>
<dbReference type="OrthoDB" id="5411773at2759"/>
<evidence type="ECO:0000313" key="13">
    <source>
        <dbReference type="EMBL" id="KIK63792.1"/>
    </source>
</evidence>
<evidence type="ECO:0000259" key="12">
    <source>
        <dbReference type="PROSITE" id="PS50016"/>
    </source>
</evidence>
<comment type="similarity">
    <text evidence="2">Belongs to the ING family.</text>
</comment>
<name>A0A0D0CVQ0_9AGAR</name>
<dbReference type="GO" id="GO:0070210">
    <property type="term" value="C:Rpd3L-Expanded complex"/>
    <property type="evidence" value="ECO:0007669"/>
    <property type="project" value="TreeGrafter"/>
</dbReference>
<dbReference type="Proteomes" id="UP000053593">
    <property type="component" value="Unassembled WGS sequence"/>
</dbReference>
<dbReference type="AlphaFoldDB" id="A0A0D0CVQ0"/>
<evidence type="ECO:0000256" key="6">
    <source>
        <dbReference type="ARBA" id="ARBA00022853"/>
    </source>
</evidence>
<sequence>MEELDQQTHGTSPFFSHFRLAPTPTGYLDDIIPTLRKYVTHRRNLENGALLSNNIAEISVPSTPAASTSTSVPKTPLRSLHHSVTTPRTSTPIPLSLPAERIKAPETGKELLSHIAWLAEELMSAAQEKVNLAQAAHDYISRQIQVLAQSIKEQEASIALGTRPGTQLAPILLPDVAPPSRWTKNVTGTLVLDDDEPLGKVEETPTTLGIVVDETEQPQHSKRRGRKGRRPTMRLFEDSATGQTQTHSLKITLPAMDNRLYCYCRKPSAGEMVACDNEECVNQWFHLSCIGLATLPQEDETWYCEDCDPSKVLSKKRGRRR</sequence>
<evidence type="ECO:0000256" key="5">
    <source>
        <dbReference type="ARBA" id="ARBA00022833"/>
    </source>
</evidence>
<feature type="compositionally biased region" description="Polar residues" evidence="11">
    <location>
        <begin position="82"/>
        <end position="93"/>
    </location>
</feature>
<dbReference type="PANTHER" id="PTHR10333:SF42">
    <property type="entry name" value="INHIBITOR OF GROWTH PROTEIN 5"/>
    <property type="match status" value="1"/>
</dbReference>
<feature type="binding site" evidence="9">
    <location>
        <position position="280"/>
    </location>
    <ligand>
        <name>Zn(2+)</name>
        <dbReference type="ChEBI" id="CHEBI:29105"/>
        <label>2</label>
    </ligand>
</feature>
<comment type="subcellular location">
    <subcellularLocation>
        <location evidence="1">Nucleus</location>
    </subcellularLocation>
</comment>
<feature type="binding site" evidence="9">
    <location>
        <position position="275"/>
    </location>
    <ligand>
        <name>Zn(2+)</name>
        <dbReference type="ChEBI" id="CHEBI:29105"/>
        <label>2</label>
    </ligand>
</feature>
<evidence type="ECO:0000256" key="9">
    <source>
        <dbReference type="PIRSR" id="PIRSR628651-51"/>
    </source>
</evidence>
<dbReference type="InterPro" id="IPR013083">
    <property type="entry name" value="Znf_RING/FYVE/PHD"/>
</dbReference>
<dbReference type="InterPro" id="IPR019786">
    <property type="entry name" value="Zinc_finger_PHD-type_CS"/>
</dbReference>
<feature type="binding site" evidence="9">
    <location>
        <position position="307"/>
    </location>
    <ligand>
        <name>Zn(2+)</name>
        <dbReference type="ChEBI" id="CHEBI:29105"/>
        <label>2</label>
    </ligand>
</feature>
<evidence type="ECO:0000256" key="7">
    <source>
        <dbReference type="ARBA" id="ARBA00023242"/>
    </source>
</evidence>
<dbReference type="InterPro" id="IPR028651">
    <property type="entry name" value="ING_fam"/>
</dbReference>
<dbReference type="HOGENOM" id="CLU_031900_8_1_1"/>
<dbReference type="SUPFAM" id="SSF57903">
    <property type="entry name" value="FYVE/PHD zinc finger"/>
    <property type="match status" value="1"/>
</dbReference>
<keyword evidence="4 10" id="KW-0863">Zinc-finger</keyword>
<dbReference type="CDD" id="cd15505">
    <property type="entry name" value="PHD_ING"/>
    <property type="match status" value="1"/>
</dbReference>
<evidence type="ECO:0000256" key="3">
    <source>
        <dbReference type="ARBA" id="ARBA00022723"/>
    </source>
</evidence>
<feature type="region of interest" description="Disordered" evidence="11">
    <location>
        <begin position="62"/>
        <end position="94"/>
    </location>
</feature>
<dbReference type="GO" id="GO:0008270">
    <property type="term" value="F:zinc ion binding"/>
    <property type="evidence" value="ECO:0007669"/>
    <property type="project" value="UniProtKB-KW"/>
</dbReference>